<dbReference type="PANTHER" id="PTHR13604">
    <property type="entry name" value="DC12-RELATED"/>
    <property type="match status" value="1"/>
</dbReference>
<evidence type="ECO:0000256" key="4">
    <source>
        <dbReference type="ARBA" id="ARBA00022763"/>
    </source>
</evidence>
<protein>
    <recommendedName>
        <fullName evidence="2">Abasic site processing protein HMCES</fullName>
    </recommendedName>
    <alternativeName>
        <fullName evidence="9">Embryonic stem cell-specific 5-hydroxymethylcytosine-binding protein</fullName>
    </alternativeName>
    <alternativeName>
        <fullName evidence="10">Peptidase HMCES</fullName>
    </alternativeName>
    <alternativeName>
        <fullName evidence="11">SRAP domain-containing protein 1</fullName>
    </alternativeName>
</protein>
<dbReference type="InterPro" id="IPR003738">
    <property type="entry name" value="SRAP"/>
</dbReference>
<keyword evidence="5" id="KW-0378">Hydrolase</keyword>
<dbReference type="AlphaFoldDB" id="A0A1W4WGK6"/>
<dbReference type="Gene3D" id="3.90.1680.10">
    <property type="entry name" value="SOS response associated peptidase-like"/>
    <property type="match status" value="1"/>
</dbReference>
<gene>
    <name evidence="13" type="primary">LOC108732771</name>
</gene>
<dbReference type="FunCoup" id="A0A1W4WGK6">
    <property type="interactions" value="847"/>
</dbReference>
<dbReference type="GO" id="GO:0016829">
    <property type="term" value="F:lyase activity"/>
    <property type="evidence" value="ECO:0007669"/>
    <property type="project" value="UniProtKB-KW"/>
</dbReference>
<dbReference type="Pfam" id="PF02586">
    <property type="entry name" value="SRAP"/>
    <property type="match status" value="1"/>
</dbReference>
<proteinExistence type="inferred from homology"/>
<evidence type="ECO:0000313" key="12">
    <source>
        <dbReference type="Proteomes" id="UP000192223"/>
    </source>
</evidence>
<evidence type="ECO:0000256" key="9">
    <source>
        <dbReference type="ARBA" id="ARBA00030390"/>
    </source>
</evidence>
<evidence type="ECO:0000256" key="1">
    <source>
        <dbReference type="ARBA" id="ARBA00008136"/>
    </source>
</evidence>
<evidence type="ECO:0000256" key="3">
    <source>
        <dbReference type="ARBA" id="ARBA00022670"/>
    </source>
</evidence>
<dbReference type="GO" id="GO:0003697">
    <property type="term" value="F:single-stranded DNA binding"/>
    <property type="evidence" value="ECO:0007669"/>
    <property type="project" value="InterPro"/>
</dbReference>
<dbReference type="GO" id="GO:0008233">
    <property type="term" value="F:peptidase activity"/>
    <property type="evidence" value="ECO:0007669"/>
    <property type="project" value="UniProtKB-KW"/>
</dbReference>
<evidence type="ECO:0000256" key="2">
    <source>
        <dbReference type="ARBA" id="ARBA00015888"/>
    </source>
</evidence>
<accession>A0A1W4WGK6</accession>
<dbReference type="PANTHER" id="PTHR13604:SF0">
    <property type="entry name" value="ABASIC SITE PROCESSING PROTEIN HMCES"/>
    <property type="match status" value="1"/>
</dbReference>
<evidence type="ECO:0000256" key="8">
    <source>
        <dbReference type="ARBA" id="ARBA00023239"/>
    </source>
</evidence>
<keyword evidence="4" id="KW-0227">DNA damage</keyword>
<organism evidence="12 13">
    <name type="scientific">Agrilus planipennis</name>
    <name type="common">Emerald ash borer</name>
    <name type="synonym">Agrilus marcopoli</name>
    <dbReference type="NCBI Taxonomy" id="224129"/>
    <lineage>
        <taxon>Eukaryota</taxon>
        <taxon>Metazoa</taxon>
        <taxon>Ecdysozoa</taxon>
        <taxon>Arthropoda</taxon>
        <taxon>Hexapoda</taxon>
        <taxon>Insecta</taxon>
        <taxon>Pterygota</taxon>
        <taxon>Neoptera</taxon>
        <taxon>Endopterygota</taxon>
        <taxon>Coleoptera</taxon>
        <taxon>Polyphaga</taxon>
        <taxon>Elateriformia</taxon>
        <taxon>Buprestoidea</taxon>
        <taxon>Buprestidae</taxon>
        <taxon>Agrilinae</taxon>
        <taxon>Agrilus</taxon>
    </lineage>
</organism>
<dbReference type="Proteomes" id="UP000192223">
    <property type="component" value="Unplaced"/>
</dbReference>
<dbReference type="GO" id="GO:0106300">
    <property type="term" value="P:protein-DNA covalent cross-linking repair"/>
    <property type="evidence" value="ECO:0007669"/>
    <property type="project" value="InterPro"/>
</dbReference>
<keyword evidence="12" id="KW-1185">Reference proteome</keyword>
<comment type="similarity">
    <text evidence="1">Belongs to the SOS response-associated peptidase family.</text>
</comment>
<dbReference type="STRING" id="224129.A0A1W4WGK6"/>
<keyword evidence="3" id="KW-0645">Protease</keyword>
<name>A0A1W4WGK6_AGRPL</name>
<dbReference type="GO" id="GO:0006508">
    <property type="term" value="P:proteolysis"/>
    <property type="evidence" value="ECO:0007669"/>
    <property type="project" value="UniProtKB-KW"/>
</dbReference>
<dbReference type="SUPFAM" id="SSF143081">
    <property type="entry name" value="BB1717-like"/>
    <property type="match status" value="1"/>
</dbReference>
<evidence type="ECO:0000256" key="10">
    <source>
        <dbReference type="ARBA" id="ARBA00030898"/>
    </source>
</evidence>
<evidence type="ECO:0000256" key="5">
    <source>
        <dbReference type="ARBA" id="ARBA00022801"/>
    </source>
</evidence>
<dbReference type="InParanoid" id="A0A1W4WGK6"/>
<evidence type="ECO:0000256" key="11">
    <source>
        <dbReference type="ARBA" id="ARBA00031130"/>
    </source>
</evidence>
<keyword evidence="6" id="KW-0190">Covalent protein-DNA linkage</keyword>
<reference evidence="13" key="1">
    <citation type="submission" date="2025-08" db="UniProtKB">
        <authorList>
            <consortium name="RefSeq"/>
        </authorList>
    </citation>
    <scope>IDENTIFICATION</scope>
    <source>
        <tissue evidence="13">Entire body</tissue>
    </source>
</reference>
<sequence length="289" mass="33773">MCGRLACSLDPDCISKSCVYKKRDSKSSEEPKWIENSCYTYVPSYNISPAGTVCALADNSHFESETHTEYLLVPMRWGMIPIWSTDERKSQFHTHNARIETLMLSKIYKKEFMEGRRCIVVCEGYYEWQTTQKSSSHQPYFFYNEYVETSKSSPKNRPSKPMVYLAGIFNAVRDVSGSNIRYTCSIITKDSDEAVSWCHHRMPLALNDFDDVEKWLDVSDEEPKEIYNFIKEYKSNENKSSIVLRYHAVDKQFVNNSKCEDKRCIERMSVKRKNSGTLDAWFKKKSEDK</sequence>
<keyword evidence="7" id="KW-0238">DNA-binding</keyword>
<dbReference type="GeneID" id="108732771"/>
<dbReference type="OrthoDB" id="2111841at2759"/>
<dbReference type="InterPro" id="IPR036590">
    <property type="entry name" value="SRAP-like"/>
</dbReference>
<dbReference type="KEGG" id="apln:108732771"/>
<keyword evidence="8" id="KW-0456">Lyase</keyword>
<evidence type="ECO:0000313" key="13">
    <source>
        <dbReference type="RefSeq" id="XP_018319238.1"/>
    </source>
</evidence>
<evidence type="ECO:0000256" key="7">
    <source>
        <dbReference type="ARBA" id="ARBA00023125"/>
    </source>
</evidence>
<evidence type="ECO:0000256" key="6">
    <source>
        <dbReference type="ARBA" id="ARBA00023124"/>
    </source>
</evidence>
<dbReference type="RefSeq" id="XP_018319238.1">
    <property type="nucleotide sequence ID" value="XM_018463736.2"/>
</dbReference>